<dbReference type="RefSeq" id="WP_377558685.1">
    <property type="nucleotide sequence ID" value="NZ_JBHUMI010000046.1"/>
</dbReference>
<dbReference type="EMBL" id="JBHUHQ010000041">
    <property type="protein sequence ID" value="MFD2046635.1"/>
    <property type="molecule type" value="Genomic_DNA"/>
</dbReference>
<evidence type="ECO:0000256" key="1">
    <source>
        <dbReference type="SAM" id="Phobius"/>
    </source>
</evidence>
<accession>A0ABW4W8G2</accession>
<name>A0ABW4W8G2_9BACI</name>
<feature type="transmembrane region" description="Helical" evidence="1">
    <location>
        <begin position="120"/>
        <end position="141"/>
    </location>
</feature>
<organism evidence="2 3">
    <name type="scientific">Ornithinibacillus salinisoli</name>
    <dbReference type="NCBI Taxonomy" id="1848459"/>
    <lineage>
        <taxon>Bacteria</taxon>
        <taxon>Bacillati</taxon>
        <taxon>Bacillota</taxon>
        <taxon>Bacilli</taxon>
        <taxon>Bacillales</taxon>
        <taxon>Bacillaceae</taxon>
        <taxon>Ornithinibacillus</taxon>
    </lineage>
</organism>
<reference evidence="3" key="1">
    <citation type="journal article" date="2019" name="Int. J. Syst. Evol. Microbiol.">
        <title>The Global Catalogue of Microorganisms (GCM) 10K type strain sequencing project: providing services to taxonomists for standard genome sequencing and annotation.</title>
        <authorList>
            <consortium name="The Broad Institute Genomics Platform"/>
            <consortium name="The Broad Institute Genome Sequencing Center for Infectious Disease"/>
            <person name="Wu L."/>
            <person name="Ma J."/>
        </authorList>
    </citation>
    <scope>NUCLEOTIDE SEQUENCE [LARGE SCALE GENOMIC DNA]</scope>
    <source>
        <strain evidence="3">R28</strain>
    </source>
</reference>
<evidence type="ECO:0000313" key="3">
    <source>
        <dbReference type="Proteomes" id="UP001597383"/>
    </source>
</evidence>
<feature type="transmembrane region" description="Helical" evidence="1">
    <location>
        <begin position="52"/>
        <end position="72"/>
    </location>
</feature>
<dbReference type="Proteomes" id="UP001597383">
    <property type="component" value="Unassembled WGS sequence"/>
</dbReference>
<evidence type="ECO:0000313" key="2">
    <source>
        <dbReference type="EMBL" id="MFD2046635.1"/>
    </source>
</evidence>
<keyword evidence="1" id="KW-1133">Transmembrane helix</keyword>
<sequence>MFSQTSVSASAILITVLNLKFRWQLIIALIYGGIEEWFILMGIYEQNWYRTWMTIIGLLILFRIAKIVSTILSKHSGHIWRNIFIFFGLCTLHFHLVTWASKAVGIRSFNETLVPDNDCSIAIIAGTYHLLLAVSTMILYFSNIKWKWKFAGIFILYIAHFFTEKYQVLISSDGWFFILTSISIWGMYLNIYILDRLYPKHP</sequence>
<proteinExistence type="predicted"/>
<protein>
    <submittedName>
        <fullName evidence="2">Uncharacterized protein</fullName>
    </submittedName>
</protein>
<gene>
    <name evidence="2" type="ORF">ACFSJF_20420</name>
</gene>
<keyword evidence="3" id="KW-1185">Reference proteome</keyword>
<feature type="transmembrane region" description="Helical" evidence="1">
    <location>
        <begin position="79"/>
        <end position="100"/>
    </location>
</feature>
<keyword evidence="1" id="KW-0812">Transmembrane</keyword>
<feature type="transmembrane region" description="Helical" evidence="1">
    <location>
        <begin position="21"/>
        <end position="40"/>
    </location>
</feature>
<feature type="transmembrane region" description="Helical" evidence="1">
    <location>
        <begin position="175"/>
        <end position="194"/>
    </location>
</feature>
<feature type="transmembrane region" description="Helical" evidence="1">
    <location>
        <begin position="148"/>
        <end position="163"/>
    </location>
</feature>
<comment type="caution">
    <text evidence="2">The sequence shown here is derived from an EMBL/GenBank/DDBJ whole genome shotgun (WGS) entry which is preliminary data.</text>
</comment>
<keyword evidence="1" id="KW-0472">Membrane</keyword>